<dbReference type="InterPro" id="IPR013507">
    <property type="entry name" value="DNA_mismatch_S5_2-like"/>
</dbReference>
<dbReference type="SUPFAM" id="SSF55874">
    <property type="entry name" value="ATPase domain of HSP90 chaperone/DNA topoisomerase II/histidine kinase"/>
    <property type="match status" value="1"/>
</dbReference>
<dbReference type="Pfam" id="PF08676">
    <property type="entry name" value="MutL_C"/>
    <property type="match status" value="1"/>
</dbReference>
<dbReference type="SMART" id="SM01340">
    <property type="entry name" value="DNA_mis_repair"/>
    <property type="match status" value="1"/>
</dbReference>
<dbReference type="PANTHER" id="PTHR10073:SF12">
    <property type="entry name" value="DNA MISMATCH REPAIR PROTEIN MLH1"/>
    <property type="match status" value="1"/>
</dbReference>
<dbReference type="GO" id="GO:0032300">
    <property type="term" value="C:mismatch repair complex"/>
    <property type="evidence" value="ECO:0007669"/>
    <property type="project" value="InterPro"/>
</dbReference>
<dbReference type="SMART" id="SM00853">
    <property type="entry name" value="MutL_C"/>
    <property type="match status" value="1"/>
</dbReference>
<dbReference type="HAMAP" id="MF_00149">
    <property type="entry name" value="DNA_mis_repair"/>
    <property type="match status" value="1"/>
</dbReference>
<dbReference type="InterPro" id="IPR042120">
    <property type="entry name" value="MutL_C_dimsub"/>
</dbReference>
<dbReference type="InterPro" id="IPR014762">
    <property type="entry name" value="DNA_mismatch_repair_CS"/>
</dbReference>
<evidence type="ECO:0000313" key="8">
    <source>
        <dbReference type="Proteomes" id="UP000545876"/>
    </source>
</evidence>
<comment type="similarity">
    <text evidence="1 4">Belongs to the DNA mismatch repair MutL/HexB family.</text>
</comment>
<dbReference type="GO" id="GO:0030983">
    <property type="term" value="F:mismatched DNA binding"/>
    <property type="evidence" value="ECO:0007669"/>
    <property type="project" value="InterPro"/>
</dbReference>
<dbReference type="NCBIfam" id="TIGR00585">
    <property type="entry name" value="mutl"/>
    <property type="match status" value="1"/>
</dbReference>
<proteinExistence type="inferred from homology"/>
<feature type="domain" description="MutL C-terminal dimerisation" evidence="5">
    <location>
        <begin position="427"/>
        <end position="570"/>
    </location>
</feature>
<dbReference type="InterPro" id="IPR037198">
    <property type="entry name" value="MutL_C_sf"/>
</dbReference>
<reference evidence="7 8" key="1">
    <citation type="journal article" date="2020" name="Biotechnol. Biofuels">
        <title>New insights from the biogas microbiome by comprehensive genome-resolved metagenomics of nearly 1600 species originating from multiple anaerobic digesters.</title>
        <authorList>
            <person name="Campanaro S."/>
            <person name="Treu L."/>
            <person name="Rodriguez-R L.M."/>
            <person name="Kovalovszki A."/>
            <person name="Ziels R.M."/>
            <person name="Maus I."/>
            <person name="Zhu X."/>
            <person name="Kougias P.G."/>
            <person name="Basile A."/>
            <person name="Luo G."/>
            <person name="Schluter A."/>
            <person name="Konstantinidis K.T."/>
            <person name="Angelidaki I."/>
        </authorList>
    </citation>
    <scope>NUCLEOTIDE SEQUENCE [LARGE SCALE GENOMIC DNA]</scope>
    <source>
        <strain evidence="7">AS06rmzACSIP_65</strain>
    </source>
</reference>
<dbReference type="InterPro" id="IPR042121">
    <property type="entry name" value="MutL_C_regsub"/>
</dbReference>
<dbReference type="Gene3D" id="3.30.565.10">
    <property type="entry name" value="Histidine kinase-like ATPase, C-terminal domain"/>
    <property type="match status" value="1"/>
</dbReference>
<evidence type="ECO:0000259" key="5">
    <source>
        <dbReference type="SMART" id="SM00853"/>
    </source>
</evidence>
<sequence>MNRVKLNRLSEEVVRQIAAGEVVERPASVVKELIDNSIDAKASKISLKIDNGGIDMIEVSDNGIGIPKENFKGIFEAHTTSKLQSIEDLNNLLSMGFRGEALSTISSISKVSAESRYEDDEIGSKIFFDEEGKIQIAAFPKEEGTSIRIKDIFFNVPARRKYLKTPNTEYRKIFELLTRYFLIYPNISFEVIKDGKRIASLPSLTNTKAGEIVDERLNKVLGGDIKDSMLEIKYEGNGLSISGYISHPNKHSKATKNQYIFVNNRGITDRGITRAVMEGFSRYIPFNQKIDFILNLIINPDLVDVNVHPRKEEVRFENPYRVYSAIEEAVKHSLEKNLSYRNTDFHNANQNSQIDFVSARERYNQGNPSGGKISSEDSDYKIRNNYVSNKASAVRDSIVFSKELFSELPSVEDFKQKEFTSTREFRNIFQVFNKYIVIEYQDPILWIVDQHAAAERINFEKLKFRELNSKNIQKLLIPETVNFSPAQTLLLKENKDFFKELGFSYNIEKDGIILESIPTEYSVANFRDIFMEIFELEEDINNLKKNFEKKKDDILATISCHGSVRSGQKLHQEEMIEIINELKQCKNPYSCPHGRPIVWELKLSEIDSHFERTY</sequence>
<dbReference type="FunFam" id="3.30.565.10:FF:000003">
    <property type="entry name" value="DNA mismatch repair endonuclease MutL"/>
    <property type="match status" value="1"/>
</dbReference>
<dbReference type="GO" id="GO:0140664">
    <property type="term" value="F:ATP-dependent DNA damage sensor activity"/>
    <property type="evidence" value="ECO:0007669"/>
    <property type="project" value="InterPro"/>
</dbReference>
<dbReference type="InterPro" id="IPR038973">
    <property type="entry name" value="MutL/Mlh/Pms-like"/>
</dbReference>
<evidence type="ECO:0000256" key="4">
    <source>
        <dbReference type="HAMAP-Rule" id="MF_00149"/>
    </source>
</evidence>
<dbReference type="Pfam" id="PF13589">
    <property type="entry name" value="HATPase_c_3"/>
    <property type="match status" value="1"/>
</dbReference>
<keyword evidence="3 4" id="KW-0234">DNA repair</keyword>
<dbReference type="InterPro" id="IPR020568">
    <property type="entry name" value="Ribosomal_Su5_D2-typ_SF"/>
</dbReference>
<feature type="domain" description="DNA mismatch repair protein S5" evidence="6">
    <location>
        <begin position="217"/>
        <end position="335"/>
    </location>
</feature>
<dbReference type="SUPFAM" id="SSF54211">
    <property type="entry name" value="Ribosomal protein S5 domain 2-like"/>
    <property type="match status" value="1"/>
</dbReference>
<protein>
    <recommendedName>
        <fullName evidence="4">DNA mismatch repair protein MutL</fullName>
    </recommendedName>
</protein>
<evidence type="ECO:0000256" key="3">
    <source>
        <dbReference type="ARBA" id="ARBA00023204"/>
    </source>
</evidence>
<dbReference type="InterPro" id="IPR002099">
    <property type="entry name" value="MutL/Mlh/PMS"/>
</dbReference>
<dbReference type="GO" id="GO:0016887">
    <property type="term" value="F:ATP hydrolysis activity"/>
    <property type="evidence" value="ECO:0007669"/>
    <property type="project" value="InterPro"/>
</dbReference>
<evidence type="ECO:0000259" key="6">
    <source>
        <dbReference type="SMART" id="SM01340"/>
    </source>
</evidence>
<dbReference type="PANTHER" id="PTHR10073">
    <property type="entry name" value="DNA MISMATCH REPAIR PROTEIN MLH, PMS, MUTL"/>
    <property type="match status" value="1"/>
</dbReference>
<dbReference type="Gene3D" id="3.30.1540.20">
    <property type="entry name" value="MutL, C-terminal domain, dimerisation subdomain"/>
    <property type="match status" value="1"/>
</dbReference>
<dbReference type="InterPro" id="IPR036890">
    <property type="entry name" value="HATPase_C_sf"/>
</dbReference>
<dbReference type="CDD" id="cd00782">
    <property type="entry name" value="MutL_Trans"/>
    <property type="match status" value="1"/>
</dbReference>
<dbReference type="SUPFAM" id="SSF118116">
    <property type="entry name" value="DNA mismatch repair protein MutL"/>
    <property type="match status" value="1"/>
</dbReference>
<evidence type="ECO:0000256" key="1">
    <source>
        <dbReference type="ARBA" id="ARBA00006082"/>
    </source>
</evidence>
<keyword evidence="2 4" id="KW-0227">DNA damage</keyword>
<dbReference type="InterPro" id="IPR020667">
    <property type="entry name" value="DNA_mismatch_repair_MutL"/>
</dbReference>
<dbReference type="Pfam" id="PF01119">
    <property type="entry name" value="DNA_mis_repair"/>
    <property type="match status" value="1"/>
</dbReference>
<name>A0A847D1Q4_9BACT</name>
<keyword evidence="7" id="KW-0378">Hydrolase</keyword>
<evidence type="ECO:0000256" key="2">
    <source>
        <dbReference type="ARBA" id="ARBA00022763"/>
    </source>
</evidence>
<dbReference type="Gene3D" id="3.30.1370.100">
    <property type="entry name" value="MutL, C-terminal domain, regulatory subdomain"/>
    <property type="match status" value="1"/>
</dbReference>
<dbReference type="AlphaFoldDB" id="A0A847D1Q4"/>
<comment type="function">
    <text evidence="4">This protein is involved in the repair of mismatches in DNA. It is required for dam-dependent methyl-directed DNA mismatch repair. May act as a 'molecular matchmaker', a protein that promotes the formation of a stable complex between two or more DNA-binding proteins in an ATP-dependent manner without itself being part of a final effector complex.</text>
</comment>
<evidence type="ECO:0000313" key="7">
    <source>
        <dbReference type="EMBL" id="NLD25674.1"/>
    </source>
</evidence>
<dbReference type="Proteomes" id="UP000545876">
    <property type="component" value="Unassembled WGS sequence"/>
</dbReference>
<dbReference type="GO" id="GO:0005524">
    <property type="term" value="F:ATP binding"/>
    <property type="evidence" value="ECO:0007669"/>
    <property type="project" value="InterPro"/>
</dbReference>
<dbReference type="CDD" id="cd16926">
    <property type="entry name" value="HATPase_MutL-MLH-PMS-like"/>
    <property type="match status" value="1"/>
</dbReference>
<dbReference type="EMBL" id="JAAZBX010000015">
    <property type="protein sequence ID" value="NLD25674.1"/>
    <property type="molecule type" value="Genomic_DNA"/>
</dbReference>
<gene>
    <name evidence="4 7" type="primary">mutL</name>
    <name evidence="7" type="ORF">GX656_03515</name>
</gene>
<dbReference type="PROSITE" id="PS00058">
    <property type="entry name" value="DNA_MISMATCH_REPAIR_1"/>
    <property type="match status" value="1"/>
</dbReference>
<comment type="caution">
    <text evidence="7">The sequence shown here is derived from an EMBL/GenBank/DDBJ whole genome shotgun (WGS) entry which is preliminary data.</text>
</comment>
<dbReference type="InterPro" id="IPR014721">
    <property type="entry name" value="Ribsml_uS5_D2-typ_fold_subgr"/>
</dbReference>
<organism evidence="7 8">
    <name type="scientific">Candidatus Dojkabacteria bacterium</name>
    <dbReference type="NCBI Taxonomy" id="2099670"/>
    <lineage>
        <taxon>Bacteria</taxon>
        <taxon>Candidatus Dojkabacteria</taxon>
    </lineage>
</organism>
<dbReference type="InterPro" id="IPR014790">
    <property type="entry name" value="MutL_C"/>
</dbReference>
<dbReference type="Gene3D" id="3.30.230.10">
    <property type="match status" value="1"/>
</dbReference>
<dbReference type="GO" id="GO:0004519">
    <property type="term" value="F:endonuclease activity"/>
    <property type="evidence" value="ECO:0007669"/>
    <property type="project" value="UniProtKB-KW"/>
</dbReference>
<keyword evidence="7" id="KW-0540">Nuclease</keyword>
<keyword evidence="7" id="KW-0255">Endonuclease</keyword>
<dbReference type="GO" id="GO:0006298">
    <property type="term" value="P:mismatch repair"/>
    <property type="evidence" value="ECO:0007669"/>
    <property type="project" value="UniProtKB-UniRule"/>
</dbReference>
<accession>A0A847D1Q4</accession>